<dbReference type="PANTHER" id="PTHR42700">
    <property type="entry name" value="SULFATE ADENYLYLTRANSFERASE"/>
    <property type="match status" value="1"/>
</dbReference>
<proteinExistence type="predicted"/>
<gene>
    <name evidence="3" type="ORF">GM920_13625</name>
</gene>
<reference evidence="3 4" key="1">
    <citation type="submission" date="2019-11" db="EMBL/GenBank/DDBJ databases">
        <title>Description of Pedobacter sp. LMG 31462T.</title>
        <authorList>
            <person name="Carlier A."/>
            <person name="Qi S."/>
            <person name="Vandamme P."/>
        </authorList>
    </citation>
    <scope>NUCLEOTIDE SEQUENCE [LARGE SCALE GENOMIC DNA]</scope>
    <source>
        <strain evidence="3 4">LMG 31462</strain>
    </source>
</reference>
<dbReference type="InterPro" id="IPR027417">
    <property type="entry name" value="P-loop_NTPase"/>
</dbReference>
<name>A0ABR6EXN9_9SPHI</name>
<dbReference type="InterPro" id="IPR050512">
    <property type="entry name" value="Sulf_AdTrans/APS_kinase"/>
</dbReference>
<dbReference type="EC" id="2.7.1.25" evidence="3"/>
<comment type="caution">
    <text evidence="3">The sequence shown here is derived from an EMBL/GenBank/DDBJ whole genome shotgun (WGS) entry which is preliminary data.</text>
</comment>
<evidence type="ECO:0000313" key="3">
    <source>
        <dbReference type="EMBL" id="MBB2149936.1"/>
    </source>
</evidence>
<keyword evidence="3" id="KW-0418">Kinase</keyword>
<protein>
    <submittedName>
        <fullName evidence="3">Adenylyl-sulfate kinase</fullName>
        <ecNumber evidence="3">2.7.1.25</ecNumber>
    </submittedName>
</protein>
<dbReference type="CDD" id="cd02027">
    <property type="entry name" value="APSK"/>
    <property type="match status" value="1"/>
</dbReference>
<keyword evidence="1 3" id="KW-0808">Transferase</keyword>
<evidence type="ECO:0000256" key="1">
    <source>
        <dbReference type="ARBA" id="ARBA00022679"/>
    </source>
</evidence>
<dbReference type="Gene3D" id="3.40.50.300">
    <property type="entry name" value="P-loop containing nucleotide triphosphate hydrolases"/>
    <property type="match status" value="1"/>
</dbReference>
<evidence type="ECO:0000259" key="2">
    <source>
        <dbReference type="Pfam" id="PF01583"/>
    </source>
</evidence>
<dbReference type="EMBL" id="WNXC01000004">
    <property type="protein sequence ID" value="MBB2149936.1"/>
    <property type="molecule type" value="Genomic_DNA"/>
</dbReference>
<evidence type="ECO:0000313" key="4">
    <source>
        <dbReference type="Proteomes" id="UP000636110"/>
    </source>
</evidence>
<dbReference type="Pfam" id="PF01583">
    <property type="entry name" value="APS_kinase"/>
    <property type="match status" value="1"/>
</dbReference>
<feature type="domain" description="APS kinase" evidence="2">
    <location>
        <begin position="2"/>
        <end position="150"/>
    </location>
</feature>
<sequence>MGIIIPFCGLSGAGKTTLAVAIASKMIAEGLKVLVMDGDHYRQSLCKDLGFSKADRLENVRRIKEEAVNLHAGYDLIIMALINPFEEGRAATGNAEELVWIKCSLETLRERDTKGLYFKAYLPDGHPDKIYNLTGVNDTFEIPEQAGLVIETDVMSLEESLDSLYSFLMVKVGKGQEVIGG</sequence>
<dbReference type="SUPFAM" id="SSF52540">
    <property type="entry name" value="P-loop containing nucleoside triphosphate hydrolases"/>
    <property type="match status" value="1"/>
</dbReference>
<dbReference type="RefSeq" id="WP_182958209.1">
    <property type="nucleotide sequence ID" value="NZ_WNXC01000004.1"/>
</dbReference>
<dbReference type="PANTHER" id="PTHR42700:SF1">
    <property type="entry name" value="SULFATE ADENYLYLTRANSFERASE"/>
    <property type="match status" value="1"/>
</dbReference>
<accession>A0ABR6EXN9</accession>
<organism evidence="3 4">
    <name type="scientific">Pedobacter gandavensis</name>
    <dbReference type="NCBI Taxonomy" id="2679963"/>
    <lineage>
        <taxon>Bacteria</taxon>
        <taxon>Pseudomonadati</taxon>
        <taxon>Bacteroidota</taxon>
        <taxon>Sphingobacteriia</taxon>
        <taxon>Sphingobacteriales</taxon>
        <taxon>Sphingobacteriaceae</taxon>
        <taxon>Pedobacter</taxon>
    </lineage>
</organism>
<dbReference type="Proteomes" id="UP000636110">
    <property type="component" value="Unassembled WGS sequence"/>
</dbReference>
<keyword evidence="4" id="KW-1185">Reference proteome</keyword>
<dbReference type="GO" id="GO:0004020">
    <property type="term" value="F:adenylylsulfate kinase activity"/>
    <property type="evidence" value="ECO:0007669"/>
    <property type="project" value="UniProtKB-EC"/>
</dbReference>
<dbReference type="InterPro" id="IPR059117">
    <property type="entry name" value="APS_kinase_dom"/>
</dbReference>